<keyword evidence="3" id="KW-1185">Reference proteome</keyword>
<feature type="chain" id="PRO_5011688382" evidence="1">
    <location>
        <begin position="21"/>
        <end position="159"/>
    </location>
</feature>
<dbReference type="EMBL" id="FPBF01000004">
    <property type="protein sequence ID" value="SFT98036.1"/>
    <property type="molecule type" value="Genomic_DNA"/>
</dbReference>
<keyword evidence="1" id="KW-0732">Signal</keyword>
<dbReference type="PROSITE" id="PS51257">
    <property type="entry name" value="PROKAR_LIPOPROTEIN"/>
    <property type="match status" value="1"/>
</dbReference>
<protein>
    <submittedName>
        <fullName evidence="2">Uncharacterized protein</fullName>
    </submittedName>
</protein>
<accession>A0A1I7CF35</accession>
<reference evidence="3" key="1">
    <citation type="submission" date="2016-10" db="EMBL/GenBank/DDBJ databases">
        <authorList>
            <person name="Varghese N."/>
            <person name="Submissions S."/>
        </authorList>
    </citation>
    <scope>NUCLEOTIDE SEQUENCE [LARGE SCALE GENOMIC DNA]</scope>
    <source>
        <strain evidence="3">DSM 23445</strain>
    </source>
</reference>
<proteinExistence type="predicted"/>
<feature type="signal peptide" evidence="1">
    <location>
        <begin position="1"/>
        <end position="20"/>
    </location>
</feature>
<sequence length="159" mass="17840">MKIKLLPLIALALIIFSCKDVEEPSPNSQIEGVFLSSYEGNNAWINKKFNFVDLMKFNSNGTVTGESYTTELNSDEILGYRGYFSGSYSIKEGKVIVSYGELFHLGIEDVNYLPKEDLVLSEPTDFTSEYGIEEDYSELVTICSIYSICNGTSSYVRVE</sequence>
<organism evidence="2 3">
    <name type="scientific">Algoriphagus locisalis</name>
    <dbReference type="NCBI Taxonomy" id="305507"/>
    <lineage>
        <taxon>Bacteria</taxon>
        <taxon>Pseudomonadati</taxon>
        <taxon>Bacteroidota</taxon>
        <taxon>Cytophagia</taxon>
        <taxon>Cytophagales</taxon>
        <taxon>Cyclobacteriaceae</taxon>
        <taxon>Algoriphagus</taxon>
    </lineage>
</organism>
<dbReference type="Proteomes" id="UP000199673">
    <property type="component" value="Unassembled WGS sequence"/>
</dbReference>
<dbReference type="RefSeq" id="WP_091695096.1">
    <property type="nucleotide sequence ID" value="NZ_FPBF01000004.1"/>
</dbReference>
<evidence type="ECO:0000313" key="3">
    <source>
        <dbReference type="Proteomes" id="UP000199673"/>
    </source>
</evidence>
<name>A0A1I7CF35_9BACT</name>
<dbReference type="AlphaFoldDB" id="A0A1I7CF35"/>
<evidence type="ECO:0000256" key="1">
    <source>
        <dbReference type="SAM" id="SignalP"/>
    </source>
</evidence>
<dbReference type="OrthoDB" id="825378at2"/>
<gene>
    <name evidence="2" type="ORF">SAMN04489724_3131</name>
</gene>
<evidence type="ECO:0000313" key="2">
    <source>
        <dbReference type="EMBL" id="SFT98036.1"/>
    </source>
</evidence>